<dbReference type="RefSeq" id="WP_134252844.1">
    <property type="nucleotide sequence ID" value="NZ_CP038009.1"/>
</dbReference>
<evidence type="ECO:0000256" key="1">
    <source>
        <dbReference type="SAM" id="Phobius"/>
    </source>
</evidence>
<evidence type="ECO:0000313" key="2">
    <source>
        <dbReference type="EMBL" id="QBQ17063.1"/>
    </source>
</evidence>
<sequence>MYLPRIYRQITLVSYGNEFLTGGVDSELLDRHPLLFTHFPILRNIDQGNLLAGSASHFLSYLKLLGLEKISLHSTSIIANYLGESEIFNFFQAEDEFCIICHFSQQELKVLLPCEEKPFLQSYDNDGYPLYSDYNNYHDSVENYVLKDLPVEVVSYITEDLKPISWQSFFNEYQEKIYHFAVAQRFGNYPIPLTDNNCYEGDMYKLEEQFPVLPYNLKKNYASILMLNAARLKNQLDNESHIKNDNGDYWQMTENERLEFDTVRNILDEFHVLILKYAANQYHSSNINHHQEQPTSFKFTPKTQNAADFSPITAPLVEHETTSPIEPQPHFRWLGIVKFLWSMLWCYCALWTLAYFAVHWGNLFILILALFYAIYKVLKNLADKEAHNSSS</sequence>
<reference evidence="2 3" key="1">
    <citation type="submission" date="2019-03" db="EMBL/GenBank/DDBJ databases">
        <title>Complete genome sequence of two outbreak-associated Acinetobacter haemolyticus strains.</title>
        <authorList>
            <person name="Bai L."/>
            <person name="Zhang S.-C."/>
            <person name="Deng Y."/>
            <person name="Song C.-C."/>
            <person name="Kang G.-B."/>
            <person name="Dong Y."/>
            <person name="Wang Y."/>
            <person name="Gao F."/>
            <person name="Huang H."/>
        </authorList>
    </citation>
    <scope>NUCLEOTIDE SEQUENCE [LARGE SCALE GENOMIC DNA]</scope>
    <source>
        <strain evidence="2 3">TJR01</strain>
    </source>
</reference>
<accession>A0A4P7B7M3</accession>
<dbReference type="Proteomes" id="UP000294395">
    <property type="component" value="Chromosome"/>
</dbReference>
<proteinExistence type="predicted"/>
<dbReference type="EMBL" id="CP038009">
    <property type="protein sequence ID" value="QBQ17063.1"/>
    <property type="molecule type" value="Genomic_DNA"/>
</dbReference>
<gene>
    <name evidence="2" type="ORF">AHTJR_12665</name>
</gene>
<protein>
    <submittedName>
        <fullName evidence="2">Uncharacterized protein</fullName>
    </submittedName>
</protein>
<name>A0A4P7B7M3_ACIHA</name>
<evidence type="ECO:0000313" key="3">
    <source>
        <dbReference type="Proteomes" id="UP000294395"/>
    </source>
</evidence>
<feature type="transmembrane region" description="Helical" evidence="1">
    <location>
        <begin position="360"/>
        <end position="378"/>
    </location>
</feature>
<organism evidence="2 3">
    <name type="scientific">Acinetobacter haemolyticus</name>
    <dbReference type="NCBI Taxonomy" id="29430"/>
    <lineage>
        <taxon>Bacteria</taxon>
        <taxon>Pseudomonadati</taxon>
        <taxon>Pseudomonadota</taxon>
        <taxon>Gammaproteobacteria</taxon>
        <taxon>Moraxellales</taxon>
        <taxon>Moraxellaceae</taxon>
        <taxon>Acinetobacter</taxon>
    </lineage>
</organism>
<keyword evidence="1" id="KW-0472">Membrane</keyword>
<keyword evidence="1" id="KW-0812">Transmembrane</keyword>
<keyword evidence="1" id="KW-1133">Transmembrane helix</keyword>
<dbReference type="AlphaFoldDB" id="A0A4P7B7M3"/>